<dbReference type="Pfam" id="PF00753">
    <property type="entry name" value="Lactamase_B"/>
    <property type="match status" value="1"/>
</dbReference>
<dbReference type="Proteomes" id="UP000054092">
    <property type="component" value="Unassembled WGS sequence"/>
</dbReference>
<dbReference type="CDD" id="cd06262">
    <property type="entry name" value="metallo-hydrolase-like_MBL-fold"/>
    <property type="match status" value="1"/>
</dbReference>
<dbReference type="PANTHER" id="PTHR46233">
    <property type="entry name" value="HYDROXYACYLGLUTATHIONE HYDROLASE GLOC"/>
    <property type="match status" value="1"/>
</dbReference>
<accession>A0A101HR70</accession>
<evidence type="ECO:0000256" key="3">
    <source>
        <dbReference type="ARBA" id="ARBA00022801"/>
    </source>
</evidence>
<keyword evidence="2" id="KW-0479">Metal-binding</keyword>
<keyword evidence="4" id="KW-0862">Zinc</keyword>
<evidence type="ECO:0000256" key="4">
    <source>
        <dbReference type="ARBA" id="ARBA00022833"/>
    </source>
</evidence>
<comment type="cofactor">
    <cofactor evidence="1">
        <name>Zn(2+)</name>
        <dbReference type="ChEBI" id="CHEBI:29105"/>
    </cofactor>
</comment>
<dbReference type="PATRIC" id="fig|1184387.3.peg.735"/>
<dbReference type="InterPro" id="IPR036866">
    <property type="entry name" value="RibonucZ/Hydroxyglut_hydro"/>
</dbReference>
<dbReference type="GO" id="GO:0046872">
    <property type="term" value="F:metal ion binding"/>
    <property type="evidence" value="ECO:0007669"/>
    <property type="project" value="UniProtKB-KW"/>
</dbReference>
<dbReference type="SUPFAM" id="SSF56281">
    <property type="entry name" value="Metallo-hydrolase/oxidoreductase"/>
    <property type="match status" value="1"/>
</dbReference>
<dbReference type="InterPro" id="IPR001279">
    <property type="entry name" value="Metallo-B-lactamas"/>
</dbReference>
<feature type="domain" description="Metallo-beta-lactamase" evidence="5">
    <location>
        <begin position="13"/>
        <end position="182"/>
    </location>
</feature>
<evidence type="ECO:0000313" key="7">
    <source>
        <dbReference type="Proteomes" id="UP000054092"/>
    </source>
</evidence>
<dbReference type="PANTHER" id="PTHR46233:SF3">
    <property type="entry name" value="HYDROXYACYLGLUTATHIONE HYDROLASE GLOC"/>
    <property type="match status" value="1"/>
</dbReference>
<dbReference type="SMART" id="SM00849">
    <property type="entry name" value="Lactamase_B"/>
    <property type="match status" value="1"/>
</dbReference>
<protein>
    <submittedName>
        <fullName evidence="6">Zn-dependent hydrolase, glyoxylase</fullName>
    </submittedName>
</protein>
<dbReference type="InterPro" id="IPR051453">
    <property type="entry name" value="MBL_Glyoxalase_II"/>
</dbReference>
<evidence type="ECO:0000313" key="6">
    <source>
        <dbReference type="EMBL" id="KUK81575.1"/>
    </source>
</evidence>
<keyword evidence="3 6" id="KW-0378">Hydrolase</keyword>
<evidence type="ECO:0000259" key="5">
    <source>
        <dbReference type="SMART" id="SM00849"/>
    </source>
</evidence>
<gene>
    <name evidence="6" type="ORF">XD94_0405</name>
</gene>
<comment type="caution">
    <text evidence="6">The sequence shown here is derived from an EMBL/GenBank/DDBJ whole genome shotgun (WGS) entry which is preliminary data.</text>
</comment>
<reference evidence="7" key="1">
    <citation type="journal article" date="2015" name="MBio">
        <title>Genome-Resolved Metagenomic Analysis Reveals Roles for Candidate Phyla and Other Microbial Community Members in Biogeochemical Transformations in Oil Reservoirs.</title>
        <authorList>
            <person name="Hu P."/>
            <person name="Tom L."/>
            <person name="Singh A."/>
            <person name="Thomas B.C."/>
            <person name="Baker B.J."/>
            <person name="Piceno Y.M."/>
            <person name="Andersen G.L."/>
            <person name="Banfield J.F."/>
        </authorList>
    </citation>
    <scope>NUCLEOTIDE SEQUENCE [LARGE SCALE GENOMIC DNA]</scope>
</reference>
<dbReference type="Gene3D" id="3.60.15.10">
    <property type="entry name" value="Ribonuclease Z/Hydroxyacylglutathione hydrolase-like"/>
    <property type="match status" value="1"/>
</dbReference>
<name>A0A101HR70_9BACT</name>
<dbReference type="GO" id="GO:0016787">
    <property type="term" value="F:hydrolase activity"/>
    <property type="evidence" value="ECO:0007669"/>
    <property type="project" value="UniProtKB-KW"/>
</dbReference>
<evidence type="ECO:0000256" key="1">
    <source>
        <dbReference type="ARBA" id="ARBA00001947"/>
    </source>
</evidence>
<sequence length="199" mass="22516">MVEVKKLLAKALDENCYVIEEEEVITIVDPGYGLSEEFTKLVSDKQVRILLTHGHADHTYDADQIAASAIIIHELDRPLLLDPSKSLLTFFGKTRLLIEEGMIVTPEILHRPWKCLHTPGHTKGSCCFMYGERYLFSGDTVFSNSVGRTDLPDGDGIEMERSLRKLKQFFIERPDLIVLPGHGPETTAQSILWENPFFT</sequence>
<organism evidence="6 7">
    <name type="scientific">Mesotoga prima</name>
    <dbReference type="NCBI Taxonomy" id="1184387"/>
    <lineage>
        <taxon>Bacteria</taxon>
        <taxon>Thermotogati</taxon>
        <taxon>Thermotogota</taxon>
        <taxon>Thermotogae</taxon>
        <taxon>Kosmotogales</taxon>
        <taxon>Kosmotogaceae</taxon>
        <taxon>Mesotoga</taxon>
    </lineage>
</organism>
<proteinExistence type="predicted"/>
<dbReference type="AlphaFoldDB" id="A0A101HR70"/>
<dbReference type="EMBL" id="LGGP01000048">
    <property type="protein sequence ID" value="KUK81575.1"/>
    <property type="molecule type" value="Genomic_DNA"/>
</dbReference>
<evidence type="ECO:0000256" key="2">
    <source>
        <dbReference type="ARBA" id="ARBA00022723"/>
    </source>
</evidence>